<feature type="compositionally biased region" description="Basic and acidic residues" evidence="1">
    <location>
        <begin position="273"/>
        <end position="284"/>
    </location>
</feature>
<feature type="signal peptide" evidence="3">
    <location>
        <begin position="1"/>
        <end position="22"/>
    </location>
</feature>
<feature type="region of interest" description="Disordered" evidence="1">
    <location>
        <begin position="236"/>
        <end position="290"/>
    </location>
</feature>
<dbReference type="Proteomes" id="UP000887566">
    <property type="component" value="Unplaced"/>
</dbReference>
<protein>
    <submittedName>
        <fullName evidence="5">Uncharacterized protein</fullName>
    </submittedName>
</protein>
<reference evidence="5" key="1">
    <citation type="submission" date="2022-11" db="UniProtKB">
        <authorList>
            <consortium name="WormBaseParasite"/>
        </authorList>
    </citation>
    <scope>IDENTIFICATION</scope>
</reference>
<evidence type="ECO:0000256" key="1">
    <source>
        <dbReference type="SAM" id="MobiDB-lite"/>
    </source>
</evidence>
<evidence type="ECO:0000256" key="2">
    <source>
        <dbReference type="SAM" id="Phobius"/>
    </source>
</evidence>
<evidence type="ECO:0000313" key="4">
    <source>
        <dbReference type="Proteomes" id="UP000887566"/>
    </source>
</evidence>
<feature type="chain" id="PRO_5037272613" evidence="3">
    <location>
        <begin position="23"/>
        <end position="290"/>
    </location>
</feature>
<name>A0A914V790_9BILA</name>
<sequence length="290" mass="32170">MIRFTKLALLLYGFSFFLECSADCSITKDTSSKKSSLYLLWGGTPGTGGLVHLLSTAEKSEPTLTLESTLSERSIYEPDSDCPAECLIELTPMEFTLSVEFNHSITMARPAEFTFYHWLGFQSRPNPAGAQKIYCASTKGCCGANVNLYRYVSFLYNDYFVTTAIMQKDHYGLDNMGIPICYVWDGSNNSSSIKDKLKWAGILLGIAIATLLIVGLIALITVWFIKSGSTGSKVDGLYQGDSADSPPRPVETQETQEPVHHEPKKQPNPQQKKHFDISDPRGEFPDAYID</sequence>
<proteinExistence type="predicted"/>
<dbReference type="AlphaFoldDB" id="A0A914V790"/>
<keyword evidence="3" id="KW-0732">Signal</keyword>
<keyword evidence="2" id="KW-0812">Transmembrane</keyword>
<organism evidence="4 5">
    <name type="scientific">Plectus sambesii</name>
    <dbReference type="NCBI Taxonomy" id="2011161"/>
    <lineage>
        <taxon>Eukaryota</taxon>
        <taxon>Metazoa</taxon>
        <taxon>Ecdysozoa</taxon>
        <taxon>Nematoda</taxon>
        <taxon>Chromadorea</taxon>
        <taxon>Plectida</taxon>
        <taxon>Plectina</taxon>
        <taxon>Plectoidea</taxon>
        <taxon>Plectidae</taxon>
        <taxon>Plectus</taxon>
    </lineage>
</organism>
<accession>A0A914V790</accession>
<evidence type="ECO:0000256" key="3">
    <source>
        <dbReference type="SAM" id="SignalP"/>
    </source>
</evidence>
<keyword evidence="2" id="KW-0472">Membrane</keyword>
<keyword evidence="2" id="KW-1133">Transmembrane helix</keyword>
<evidence type="ECO:0000313" key="5">
    <source>
        <dbReference type="WBParaSite" id="PSAMB.scaffold1612size29380.g14044.t1"/>
    </source>
</evidence>
<keyword evidence="4" id="KW-1185">Reference proteome</keyword>
<feature type="transmembrane region" description="Helical" evidence="2">
    <location>
        <begin position="199"/>
        <end position="225"/>
    </location>
</feature>
<dbReference type="WBParaSite" id="PSAMB.scaffold1612size29380.g14044.t1">
    <property type="protein sequence ID" value="PSAMB.scaffold1612size29380.g14044.t1"/>
    <property type="gene ID" value="PSAMB.scaffold1612size29380.g14044"/>
</dbReference>